<organism evidence="1">
    <name type="scientific">marine sediment metagenome</name>
    <dbReference type="NCBI Taxonomy" id="412755"/>
    <lineage>
        <taxon>unclassified sequences</taxon>
        <taxon>metagenomes</taxon>
        <taxon>ecological metagenomes</taxon>
    </lineage>
</organism>
<comment type="caution">
    <text evidence="1">The sequence shown here is derived from an EMBL/GenBank/DDBJ whole genome shotgun (WGS) entry which is preliminary data.</text>
</comment>
<name>X0XB92_9ZZZZ</name>
<protein>
    <recommendedName>
        <fullName evidence="2">HTH cro/C1-type domain-containing protein</fullName>
    </recommendedName>
</protein>
<reference evidence="1" key="1">
    <citation type="journal article" date="2014" name="Front. Microbiol.">
        <title>High frequency of phylogenetically diverse reductive dehalogenase-homologous genes in deep subseafloor sedimentary metagenomes.</title>
        <authorList>
            <person name="Kawai M."/>
            <person name="Futagami T."/>
            <person name="Toyoda A."/>
            <person name="Takaki Y."/>
            <person name="Nishi S."/>
            <person name="Hori S."/>
            <person name="Arai W."/>
            <person name="Tsubouchi T."/>
            <person name="Morono Y."/>
            <person name="Uchiyama I."/>
            <person name="Ito T."/>
            <person name="Fujiyama A."/>
            <person name="Inagaki F."/>
            <person name="Takami H."/>
        </authorList>
    </citation>
    <scope>NUCLEOTIDE SEQUENCE</scope>
    <source>
        <strain evidence="1">Expedition CK06-06</strain>
    </source>
</reference>
<gene>
    <name evidence="1" type="ORF">S01H1_68513</name>
</gene>
<dbReference type="AlphaFoldDB" id="X0XB92"/>
<dbReference type="EMBL" id="BARS01045438">
    <property type="protein sequence ID" value="GAG32697.1"/>
    <property type="molecule type" value="Genomic_DNA"/>
</dbReference>
<evidence type="ECO:0008006" key="2">
    <source>
        <dbReference type="Google" id="ProtNLM"/>
    </source>
</evidence>
<evidence type="ECO:0000313" key="1">
    <source>
        <dbReference type="EMBL" id="GAG32697.1"/>
    </source>
</evidence>
<feature type="non-terminal residue" evidence="1">
    <location>
        <position position="1"/>
    </location>
</feature>
<proteinExistence type="predicted"/>
<sequence>SGVQTSLKLDCSHQHYNAVERGKANPSDKLIKDMVFLMKMTEV</sequence>
<accession>X0XB92</accession>